<dbReference type="OrthoDB" id="10251574at2759"/>
<proteinExistence type="predicted"/>
<protein>
    <submittedName>
        <fullName evidence="1">Uncharacterized protein</fullName>
    </submittedName>
</protein>
<organism evidence="1 2">
    <name type="scientific">Leucocoprinus leucothites</name>
    <dbReference type="NCBI Taxonomy" id="201217"/>
    <lineage>
        <taxon>Eukaryota</taxon>
        <taxon>Fungi</taxon>
        <taxon>Dikarya</taxon>
        <taxon>Basidiomycota</taxon>
        <taxon>Agaricomycotina</taxon>
        <taxon>Agaricomycetes</taxon>
        <taxon>Agaricomycetidae</taxon>
        <taxon>Agaricales</taxon>
        <taxon>Agaricineae</taxon>
        <taxon>Agaricaceae</taxon>
        <taxon>Leucocoprinus</taxon>
    </lineage>
</organism>
<keyword evidence="2" id="KW-1185">Reference proteome</keyword>
<sequence>MRFSPFVEERDIVEAYRFMRKTIKTSAMDPRTGKINMSLLTTGTSSGMLKLREDIRKALVVLLDGENDVGRGARGMRGTEWNELVI</sequence>
<dbReference type="AlphaFoldDB" id="A0A8H5FU31"/>
<name>A0A8H5FU31_9AGAR</name>
<dbReference type="Proteomes" id="UP000559027">
    <property type="component" value="Unassembled WGS sequence"/>
</dbReference>
<accession>A0A8H5FU31</accession>
<evidence type="ECO:0000313" key="2">
    <source>
        <dbReference type="Proteomes" id="UP000559027"/>
    </source>
</evidence>
<dbReference type="EMBL" id="JAACJO010000018">
    <property type="protein sequence ID" value="KAF5348777.1"/>
    <property type="molecule type" value="Genomic_DNA"/>
</dbReference>
<reference evidence="1 2" key="1">
    <citation type="journal article" date="2020" name="ISME J.">
        <title>Uncovering the hidden diversity of litter-decomposition mechanisms in mushroom-forming fungi.</title>
        <authorList>
            <person name="Floudas D."/>
            <person name="Bentzer J."/>
            <person name="Ahren D."/>
            <person name="Johansson T."/>
            <person name="Persson P."/>
            <person name="Tunlid A."/>
        </authorList>
    </citation>
    <scope>NUCLEOTIDE SEQUENCE [LARGE SCALE GENOMIC DNA]</scope>
    <source>
        <strain evidence="1 2">CBS 146.42</strain>
    </source>
</reference>
<gene>
    <name evidence="1" type="ORF">D9756_009745</name>
</gene>
<comment type="caution">
    <text evidence="1">The sequence shown here is derived from an EMBL/GenBank/DDBJ whole genome shotgun (WGS) entry which is preliminary data.</text>
</comment>
<evidence type="ECO:0000313" key="1">
    <source>
        <dbReference type="EMBL" id="KAF5348777.1"/>
    </source>
</evidence>